<dbReference type="InterPro" id="IPR036640">
    <property type="entry name" value="ABC1_TM_sf"/>
</dbReference>
<keyword evidence="2 7" id="KW-0812">Transmembrane</keyword>
<accession>A0AAN1WEN1</accession>
<feature type="transmembrane region" description="Helical" evidence="7">
    <location>
        <begin position="184"/>
        <end position="203"/>
    </location>
</feature>
<evidence type="ECO:0000256" key="3">
    <source>
        <dbReference type="ARBA" id="ARBA00022741"/>
    </source>
</evidence>
<evidence type="ECO:0000256" key="4">
    <source>
        <dbReference type="ARBA" id="ARBA00022840"/>
    </source>
</evidence>
<evidence type="ECO:0000313" key="10">
    <source>
        <dbReference type="EMBL" id="BCD96170.1"/>
    </source>
</evidence>
<sequence>MFTYIEKLTQPFKEVQTSQPPSELWEFCRYFTRGYGKLLIVMGVFSVLTALMEVSLFRMLGLLVDWLSALTPTELWQQHGTHLLIMAGVVVFALPLCIFLHGVILHQGLMGNYPMSIRWQAHNYLLRQSMAFYQDEFAGRIATKVMQTSLAVRETVVKLLDVFLYIIIFFSGVVLMVASLDWRLAIPFLVWLVAYVLVLRHFLPRLKAISMNQANARSEMTGRIVDTYTNINTVKLFSHAQREAGYARESMDGFLQTVYPQMRLAVQLKTSVWSINAILIFSVSALCIHLWSLSLITAGVVAAAVGVILRLYGMSQWIMWEVSGLFENIGTVQDGINTLSQPLAIKDKPTAKPLVCTAGAIRYSDMNFHYGKRSGIIENFNLEIKAGEKIGLVGRSGAGKSTLVNLLLRFYDIESGSICIDGQDVSTVTQDSLREHIGMVTQDTALMHRSVYENIAYGQPSATMEQVIAAAKKAQAYDFIQDLSDARGRTGFDAHVGERGVKLSGGQRQRIAIARVLLKNAPILVLDEATSALDSEVEAAIQENLNELMQGKTVIAIAHRLSTIAALDRLVVLDQGNIVEHGSHQQLLAMNGLYAKLWARQSGGFLGED</sequence>
<dbReference type="Gene3D" id="1.20.1560.10">
    <property type="entry name" value="ABC transporter type 1, transmembrane domain"/>
    <property type="match status" value="2"/>
</dbReference>
<dbReference type="GO" id="GO:0005886">
    <property type="term" value="C:plasma membrane"/>
    <property type="evidence" value="ECO:0007669"/>
    <property type="project" value="UniProtKB-SubCell"/>
</dbReference>
<dbReference type="GO" id="GO:0016887">
    <property type="term" value="F:ATP hydrolysis activity"/>
    <property type="evidence" value="ECO:0007669"/>
    <property type="project" value="InterPro"/>
</dbReference>
<dbReference type="InterPro" id="IPR039421">
    <property type="entry name" value="Type_1_exporter"/>
</dbReference>
<keyword evidence="11" id="KW-1185">Reference proteome</keyword>
<dbReference type="Pfam" id="PF00005">
    <property type="entry name" value="ABC_tran"/>
    <property type="match status" value="1"/>
</dbReference>
<organism evidence="10 11">
    <name type="scientific">Marinagarivorans cellulosilyticus</name>
    <dbReference type="NCBI Taxonomy" id="2721545"/>
    <lineage>
        <taxon>Bacteria</taxon>
        <taxon>Pseudomonadati</taxon>
        <taxon>Pseudomonadota</taxon>
        <taxon>Gammaproteobacteria</taxon>
        <taxon>Cellvibrionales</taxon>
        <taxon>Cellvibrionaceae</taxon>
        <taxon>Marinagarivorans</taxon>
    </lineage>
</organism>
<evidence type="ECO:0000256" key="1">
    <source>
        <dbReference type="ARBA" id="ARBA00004651"/>
    </source>
</evidence>
<gene>
    <name evidence="10" type="ORF">MARGE09_P0369</name>
</gene>
<dbReference type="RefSeq" id="WP_236985677.1">
    <property type="nucleotide sequence ID" value="NZ_AP023086.1"/>
</dbReference>
<dbReference type="PROSITE" id="PS50893">
    <property type="entry name" value="ABC_TRANSPORTER_2"/>
    <property type="match status" value="1"/>
</dbReference>
<evidence type="ECO:0000256" key="6">
    <source>
        <dbReference type="ARBA" id="ARBA00023136"/>
    </source>
</evidence>
<feature type="transmembrane region" description="Helical" evidence="7">
    <location>
        <begin position="38"/>
        <end position="63"/>
    </location>
</feature>
<dbReference type="KEGG" id="marq:MARGE09_P0369"/>
<dbReference type="GO" id="GO:0140359">
    <property type="term" value="F:ABC-type transporter activity"/>
    <property type="evidence" value="ECO:0007669"/>
    <property type="project" value="InterPro"/>
</dbReference>
<comment type="subcellular location">
    <subcellularLocation>
        <location evidence="1">Cell membrane</location>
        <topology evidence="1">Multi-pass membrane protein</topology>
    </subcellularLocation>
</comment>
<dbReference type="InterPro" id="IPR017871">
    <property type="entry name" value="ABC_transporter-like_CS"/>
</dbReference>
<dbReference type="GO" id="GO:0005524">
    <property type="term" value="F:ATP binding"/>
    <property type="evidence" value="ECO:0007669"/>
    <property type="project" value="UniProtKB-KW"/>
</dbReference>
<proteinExistence type="predicted"/>
<evidence type="ECO:0000256" key="2">
    <source>
        <dbReference type="ARBA" id="ARBA00022692"/>
    </source>
</evidence>
<feature type="domain" description="ABC transmembrane type-1" evidence="9">
    <location>
        <begin position="40"/>
        <end position="320"/>
    </location>
</feature>
<evidence type="ECO:0000256" key="5">
    <source>
        <dbReference type="ARBA" id="ARBA00022989"/>
    </source>
</evidence>
<dbReference type="SMART" id="SM00382">
    <property type="entry name" value="AAA"/>
    <property type="match status" value="1"/>
</dbReference>
<dbReference type="GO" id="GO:0034040">
    <property type="term" value="F:ATPase-coupled lipid transmembrane transporter activity"/>
    <property type="evidence" value="ECO:0007669"/>
    <property type="project" value="TreeGrafter"/>
</dbReference>
<dbReference type="PANTHER" id="PTHR24221">
    <property type="entry name" value="ATP-BINDING CASSETTE SUB-FAMILY B"/>
    <property type="match status" value="1"/>
</dbReference>
<dbReference type="FunFam" id="1.20.1560.10:FF:000070">
    <property type="entry name" value="Multidrug ABC transporter ATP-binding protein"/>
    <property type="match status" value="1"/>
</dbReference>
<evidence type="ECO:0000259" key="9">
    <source>
        <dbReference type="PROSITE" id="PS50929"/>
    </source>
</evidence>
<keyword evidence="3" id="KW-0547">Nucleotide-binding</keyword>
<evidence type="ECO:0000259" key="8">
    <source>
        <dbReference type="PROSITE" id="PS50893"/>
    </source>
</evidence>
<dbReference type="PROSITE" id="PS50929">
    <property type="entry name" value="ABC_TM1F"/>
    <property type="match status" value="1"/>
</dbReference>
<dbReference type="SUPFAM" id="SSF52540">
    <property type="entry name" value="P-loop containing nucleoside triphosphate hydrolases"/>
    <property type="match status" value="1"/>
</dbReference>
<dbReference type="InterPro" id="IPR003439">
    <property type="entry name" value="ABC_transporter-like_ATP-bd"/>
</dbReference>
<feature type="domain" description="ABC transporter" evidence="8">
    <location>
        <begin position="361"/>
        <end position="600"/>
    </location>
</feature>
<dbReference type="FunFam" id="3.40.50.300:FF:000218">
    <property type="entry name" value="Multidrug ABC transporter ATP-binding protein"/>
    <property type="match status" value="1"/>
</dbReference>
<dbReference type="AlphaFoldDB" id="A0AAN1WEN1"/>
<dbReference type="Pfam" id="PF00664">
    <property type="entry name" value="ABC_membrane"/>
    <property type="match status" value="1"/>
</dbReference>
<keyword evidence="6 7" id="KW-0472">Membrane</keyword>
<dbReference type="EMBL" id="AP023086">
    <property type="protein sequence ID" value="BCD96170.1"/>
    <property type="molecule type" value="Genomic_DNA"/>
</dbReference>
<name>A0AAN1WEN1_9GAMM</name>
<dbReference type="InterPro" id="IPR011527">
    <property type="entry name" value="ABC1_TM_dom"/>
</dbReference>
<feature type="transmembrane region" description="Helical" evidence="7">
    <location>
        <begin position="297"/>
        <end position="313"/>
    </location>
</feature>
<dbReference type="PROSITE" id="PS00211">
    <property type="entry name" value="ABC_TRANSPORTER_1"/>
    <property type="match status" value="1"/>
</dbReference>
<evidence type="ECO:0000256" key="7">
    <source>
        <dbReference type="SAM" id="Phobius"/>
    </source>
</evidence>
<dbReference type="InterPro" id="IPR003593">
    <property type="entry name" value="AAA+_ATPase"/>
</dbReference>
<dbReference type="Gene3D" id="3.40.50.300">
    <property type="entry name" value="P-loop containing nucleotide triphosphate hydrolases"/>
    <property type="match status" value="1"/>
</dbReference>
<dbReference type="Proteomes" id="UP001320119">
    <property type="component" value="Chromosome"/>
</dbReference>
<keyword evidence="4 10" id="KW-0067">ATP-binding</keyword>
<reference evidence="10 11" key="1">
    <citation type="journal article" date="2022" name="IScience">
        <title>An ultrasensitive nanofiber-based assay for enzymatic hydrolysis and deep-sea microbial degradation of cellulose.</title>
        <authorList>
            <person name="Tsudome M."/>
            <person name="Tachioka M."/>
            <person name="Miyazaki M."/>
            <person name="Uchimura K."/>
            <person name="Tsuda M."/>
            <person name="Takaki Y."/>
            <person name="Deguchi S."/>
        </authorList>
    </citation>
    <scope>NUCLEOTIDE SEQUENCE [LARGE SCALE GENOMIC DNA]</scope>
    <source>
        <strain evidence="10 11">GE09</strain>
    </source>
</reference>
<protein>
    <submittedName>
        <fullName evidence="10">ATP-binding cassette, subfamily B, multidrug efflux pump</fullName>
    </submittedName>
</protein>
<dbReference type="PANTHER" id="PTHR24221:SF203">
    <property type="entry name" value="ATP-BINDING_PERMEASE FUSION ABC TRANSPORTER-RELATED"/>
    <property type="match status" value="1"/>
</dbReference>
<dbReference type="InterPro" id="IPR027417">
    <property type="entry name" value="P-loop_NTPase"/>
</dbReference>
<dbReference type="SUPFAM" id="SSF90123">
    <property type="entry name" value="ABC transporter transmembrane region"/>
    <property type="match status" value="1"/>
</dbReference>
<feature type="transmembrane region" description="Helical" evidence="7">
    <location>
        <begin position="83"/>
        <end position="105"/>
    </location>
</feature>
<evidence type="ECO:0000313" key="11">
    <source>
        <dbReference type="Proteomes" id="UP001320119"/>
    </source>
</evidence>
<feature type="transmembrane region" description="Helical" evidence="7">
    <location>
        <begin position="156"/>
        <end position="178"/>
    </location>
</feature>
<keyword evidence="5 7" id="KW-1133">Transmembrane helix</keyword>